<name>A0A345HT68_9ACTN</name>
<gene>
    <name evidence="2" type="ORF">DVK44_22060</name>
</gene>
<evidence type="ECO:0000313" key="2">
    <source>
        <dbReference type="EMBL" id="AXG79892.1"/>
    </source>
</evidence>
<keyword evidence="3" id="KW-1185">Reference proteome</keyword>
<dbReference type="OrthoDB" id="5482597at2"/>
<dbReference type="EMBL" id="CP031194">
    <property type="protein sequence ID" value="AXG79892.1"/>
    <property type="molecule type" value="Genomic_DNA"/>
</dbReference>
<sequence>MPSGPSKVPVTAKTLSFGPNEKIVKEYRSGRLSVDDTARYGMRALNSPATVPARLRATGPVEDPERCLTFLSALSVKWPPRSSRRLRLRRAARRRLPDASRDGVRRLPVPRDGV</sequence>
<dbReference type="RefSeq" id="WP_114661217.1">
    <property type="nucleotide sequence ID" value="NZ_CP031194.1"/>
</dbReference>
<organism evidence="2 3">
    <name type="scientific">Streptomyces paludis</name>
    <dbReference type="NCBI Taxonomy" id="2282738"/>
    <lineage>
        <taxon>Bacteria</taxon>
        <taxon>Bacillati</taxon>
        <taxon>Actinomycetota</taxon>
        <taxon>Actinomycetes</taxon>
        <taxon>Kitasatosporales</taxon>
        <taxon>Streptomycetaceae</taxon>
        <taxon>Streptomyces</taxon>
    </lineage>
</organism>
<evidence type="ECO:0000313" key="3">
    <source>
        <dbReference type="Proteomes" id="UP000253868"/>
    </source>
</evidence>
<protein>
    <submittedName>
        <fullName evidence="2">Uncharacterized protein</fullName>
    </submittedName>
</protein>
<proteinExistence type="predicted"/>
<feature type="compositionally biased region" description="Basic and acidic residues" evidence="1">
    <location>
        <begin position="95"/>
        <end position="105"/>
    </location>
</feature>
<accession>A0A345HT68</accession>
<evidence type="ECO:0000256" key="1">
    <source>
        <dbReference type="SAM" id="MobiDB-lite"/>
    </source>
</evidence>
<feature type="region of interest" description="Disordered" evidence="1">
    <location>
        <begin position="93"/>
        <end position="114"/>
    </location>
</feature>
<dbReference type="AlphaFoldDB" id="A0A345HT68"/>
<dbReference type="Proteomes" id="UP000253868">
    <property type="component" value="Chromosome"/>
</dbReference>
<reference evidence="3" key="1">
    <citation type="submission" date="2018-07" db="EMBL/GenBank/DDBJ databases">
        <authorList>
            <person name="Zhao J."/>
        </authorList>
    </citation>
    <scope>NUCLEOTIDE SEQUENCE [LARGE SCALE GENOMIC DNA]</scope>
    <source>
        <strain evidence="3">GSSD-12</strain>
    </source>
</reference>
<dbReference type="KEGG" id="spad:DVK44_22060"/>